<proteinExistence type="predicted"/>
<dbReference type="GO" id="GO:0009706">
    <property type="term" value="C:chloroplast inner membrane"/>
    <property type="evidence" value="ECO:0007669"/>
    <property type="project" value="TreeGrafter"/>
</dbReference>
<keyword evidence="3" id="KW-1185">Reference proteome</keyword>
<dbReference type="EMBL" id="CACSLK010015718">
    <property type="protein sequence ID" value="CAA0817152.1"/>
    <property type="molecule type" value="Genomic_DNA"/>
</dbReference>
<dbReference type="PANTHER" id="PTHR34048:SF3">
    <property type="entry name" value="LOW-DENSITY RECEPTOR-LIKE PROTEIN"/>
    <property type="match status" value="1"/>
</dbReference>
<reference evidence="2" key="1">
    <citation type="submission" date="2019-12" db="EMBL/GenBank/DDBJ databases">
        <authorList>
            <person name="Scholes J."/>
        </authorList>
    </citation>
    <scope>NUCLEOTIDE SEQUENCE</scope>
</reference>
<evidence type="ECO:0000256" key="1">
    <source>
        <dbReference type="SAM" id="Phobius"/>
    </source>
</evidence>
<evidence type="ECO:0000313" key="3">
    <source>
        <dbReference type="Proteomes" id="UP001153555"/>
    </source>
</evidence>
<organism evidence="2 3">
    <name type="scientific">Striga hermonthica</name>
    <name type="common">Purple witchweed</name>
    <name type="synonym">Buchnera hermonthica</name>
    <dbReference type="NCBI Taxonomy" id="68872"/>
    <lineage>
        <taxon>Eukaryota</taxon>
        <taxon>Viridiplantae</taxon>
        <taxon>Streptophyta</taxon>
        <taxon>Embryophyta</taxon>
        <taxon>Tracheophyta</taxon>
        <taxon>Spermatophyta</taxon>
        <taxon>Magnoliopsida</taxon>
        <taxon>eudicotyledons</taxon>
        <taxon>Gunneridae</taxon>
        <taxon>Pentapetalae</taxon>
        <taxon>asterids</taxon>
        <taxon>lamiids</taxon>
        <taxon>Lamiales</taxon>
        <taxon>Orobanchaceae</taxon>
        <taxon>Buchnereae</taxon>
        <taxon>Striga</taxon>
    </lineage>
</organism>
<comment type="caution">
    <text evidence="2">The sequence shown here is derived from an EMBL/GenBank/DDBJ whole genome shotgun (WGS) entry which is preliminary data.</text>
</comment>
<dbReference type="PANTHER" id="PTHR34048">
    <property type="entry name" value="LOW-DENSITY RECEPTOR-LIKE PROTEIN"/>
    <property type="match status" value="1"/>
</dbReference>
<feature type="transmembrane region" description="Helical" evidence="1">
    <location>
        <begin position="64"/>
        <end position="83"/>
    </location>
</feature>
<dbReference type="Proteomes" id="UP001153555">
    <property type="component" value="Unassembled WGS sequence"/>
</dbReference>
<keyword evidence="1" id="KW-1133">Transmembrane helix</keyword>
<accession>A0A9N7R991</accession>
<sequence>MSMAASTVPVSFSGGNHTKNINISAVNPGAFVKSRQLTFQSKTRSRLCVRARQNDHNSGSGADFVAGFVLGGAVFGTLAYIFAPQIRRTLLNEDEDEFGFKRAKGPIYYDEGLETTRHTLNEKIRQLNSAIDNVASRLKGGINLPQVPADPDAEEAVV</sequence>
<keyword evidence="1" id="KW-0472">Membrane</keyword>
<name>A0A9N7R991_STRHE</name>
<dbReference type="OrthoDB" id="2020464at2759"/>
<protein>
    <recommendedName>
        <fullName evidence="4">Low-density receptor-like protein</fullName>
    </recommendedName>
</protein>
<dbReference type="AlphaFoldDB" id="A0A9N7R991"/>
<evidence type="ECO:0008006" key="4">
    <source>
        <dbReference type="Google" id="ProtNLM"/>
    </source>
</evidence>
<gene>
    <name evidence="2" type="ORF">SHERM_16825</name>
</gene>
<dbReference type="InterPro" id="IPR040377">
    <property type="entry name" value="Ssl2009-like"/>
</dbReference>
<evidence type="ECO:0000313" key="2">
    <source>
        <dbReference type="EMBL" id="CAA0817152.1"/>
    </source>
</evidence>
<dbReference type="GO" id="GO:0009535">
    <property type="term" value="C:chloroplast thylakoid membrane"/>
    <property type="evidence" value="ECO:0007669"/>
    <property type="project" value="TreeGrafter"/>
</dbReference>
<keyword evidence="1" id="KW-0812">Transmembrane</keyword>